<dbReference type="Proteomes" id="UP001604336">
    <property type="component" value="Unassembled WGS sequence"/>
</dbReference>
<accession>A0ABD1VZN5</accession>
<organism evidence="1 2">
    <name type="scientific">Abeliophyllum distichum</name>
    <dbReference type="NCBI Taxonomy" id="126358"/>
    <lineage>
        <taxon>Eukaryota</taxon>
        <taxon>Viridiplantae</taxon>
        <taxon>Streptophyta</taxon>
        <taxon>Embryophyta</taxon>
        <taxon>Tracheophyta</taxon>
        <taxon>Spermatophyta</taxon>
        <taxon>Magnoliopsida</taxon>
        <taxon>eudicotyledons</taxon>
        <taxon>Gunneridae</taxon>
        <taxon>Pentapetalae</taxon>
        <taxon>asterids</taxon>
        <taxon>lamiids</taxon>
        <taxon>Lamiales</taxon>
        <taxon>Oleaceae</taxon>
        <taxon>Forsythieae</taxon>
        <taxon>Abeliophyllum</taxon>
    </lineage>
</organism>
<proteinExistence type="predicted"/>
<evidence type="ECO:0000313" key="2">
    <source>
        <dbReference type="Proteomes" id="UP001604336"/>
    </source>
</evidence>
<sequence length="116" mass="13629">MEDNRIRDPLPADVINNLSPIARPAEVNELDNLMGEYMMPLIVENRSSIIYPPYGHDNFQLRSDVINLFLNNVSLYGRTDENPHYHISHFDEYCENFKYHGVNEEAIMIRLFPHTH</sequence>
<gene>
    <name evidence="1" type="ORF">Adt_03684</name>
</gene>
<name>A0ABD1VZN5_9LAMI</name>
<evidence type="ECO:0000313" key="1">
    <source>
        <dbReference type="EMBL" id="KAL2542706.1"/>
    </source>
</evidence>
<keyword evidence="2" id="KW-1185">Reference proteome</keyword>
<dbReference type="EMBL" id="JBFOLK010000001">
    <property type="protein sequence ID" value="KAL2542706.1"/>
    <property type="molecule type" value="Genomic_DNA"/>
</dbReference>
<protein>
    <submittedName>
        <fullName evidence="1">Uncharacterized protein</fullName>
    </submittedName>
</protein>
<comment type="caution">
    <text evidence="1">The sequence shown here is derived from an EMBL/GenBank/DDBJ whole genome shotgun (WGS) entry which is preliminary data.</text>
</comment>
<dbReference type="AlphaFoldDB" id="A0ABD1VZN5"/>
<reference evidence="2" key="1">
    <citation type="submission" date="2024-07" db="EMBL/GenBank/DDBJ databases">
        <title>Two chromosome-level genome assemblies of Korean endemic species Abeliophyllum distichum and Forsythia ovata (Oleaceae).</title>
        <authorList>
            <person name="Jang H."/>
        </authorList>
    </citation>
    <scope>NUCLEOTIDE SEQUENCE [LARGE SCALE GENOMIC DNA]</scope>
</reference>